<feature type="compositionally biased region" description="Polar residues" evidence="1">
    <location>
        <begin position="91"/>
        <end position="121"/>
    </location>
</feature>
<feature type="compositionally biased region" description="Basic and acidic residues" evidence="1">
    <location>
        <begin position="229"/>
        <end position="242"/>
    </location>
</feature>
<feature type="compositionally biased region" description="Polar residues" evidence="1">
    <location>
        <begin position="32"/>
        <end position="58"/>
    </location>
</feature>
<gene>
    <name evidence="3" type="ORF">FH972_024455</name>
</gene>
<accession>A0A5N6KY26</accession>
<dbReference type="PANTHER" id="PTHR47349:SF1">
    <property type="entry name" value="AER328WP"/>
    <property type="match status" value="1"/>
</dbReference>
<dbReference type="Proteomes" id="UP000327013">
    <property type="component" value="Unassembled WGS sequence"/>
</dbReference>
<feature type="region of interest" description="Disordered" evidence="1">
    <location>
        <begin position="1"/>
        <end position="431"/>
    </location>
</feature>
<sequence>MGKRKPAPSPPGTAALPPDAPTPQHAAGDVQAETSAQHASSVADKQQSGSSKRPNLSAGSWRGKATAVAEIARESITAAASSASETVHSKAGTSSPTNRRSSNILSPTRSRPSIASVSKVTATCGVPDADGSASTKEHNDESNELALSDNTEKAATATGSKPNDEAQERPLPAAKWRGWWTRGQDEKGASGPEAQGSRDTGPHADDVIQPQDTSATKSPNMTQNSTSESADKAGEAKEDELLRGASQMQRSSWFGLWGPSAESTGESGLPSMARKGDSLEPSQSNDEAAAEPIISPPKRESTETANLNARPSSGSWAFWSKDNGTGQSGAGELAVADATSVSKPQSTTLEAPKLSKDTATQKSNPNATEAKESTSEPDPKKTQRSGANKAALKASENQTPETSRPASLAEAGKDSQPTERTQDKKAGKAMPPNLLIPAFHKTYHLAQTPSYWQQLIRMFGRHNPEEQRHLSIATSVPRIKNALAIGVHGYFPSPIVQKVLGPPTGTSIRFAKSAATSIKKWADAHGQPCDIEMCALEGEGMVANRLDTLWKLLLNWIDQIRKADFILIACHSQGVPVACLLLEKLINFGVLSPTVRIGVCAMAGVNLGPFASYRSRFLDASASELFAFSLPGSTVSKLYASALETLLAHHVRMTYIGSIDDQLVSMESSTFSNISHPYIYRAVFVDGRIHAPDFLTHLVGFALKLRNLGIADHGLVRELSGPLAGSLYGGEGHSRIYQEPGVYDLAVEFALETTTLSSVSEGKGKGPIKLERVSYEPPAATPNPYILPWAVRGLLEEEFVRTELKGETAELLKQFESWKPSSKVLLDVKYRLEAVKSKL</sequence>
<keyword evidence="4" id="KW-1185">Reference proteome</keyword>
<dbReference type="Pfam" id="PF26147">
    <property type="entry name" value="AB_HYDROLASE_YMC0-YMC35"/>
    <property type="match status" value="1"/>
</dbReference>
<feature type="compositionally biased region" description="Basic and acidic residues" evidence="1">
    <location>
        <begin position="411"/>
        <end position="426"/>
    </location>
</feature>
<feature type="compositionally biased region" description="Polar residues" evidence="1">
    <location>
        <begin position="395"/>
        <end position="405"/>
    </location>
</feature>
<dbReference type="PANTHER" id="PTHR47349">
    <property type="entry name" value="CHROMOSOME 8, WHOLE GENOME SHOTGUN SEQUENCE"/>
    <property type="match status" value="1"/>
</dbReference>
<feature type="compositionally biased region" description="Polar residues" evidence="1">
    <location>
        <begin position="339"/>
        <end position="349"/>
    </location>
</feature>
<reference evidence="3 4" key="1">
    <citation type="submission" date="2019-06" db="EMBL/GenBank/DDBJ databases">
        <title>A chromosomal-level reference genome of Carpinus fangiana (Coryloideae, Betulaceae).</title>
        <authorList>
            <person name="Yang X."/>
            <person name="Wang Z."/>
            <person name="Zhang L."/>
            <person name="Hao G."/>
            <person name="Liu J."/>
            <person name="Yang Y."/>
        </authorList>
    </citation>
    <scope>NUCLEOTIDE SEQUENCE [LARGE SCALE GENOMIC DNA]</scope>
    <source>
        <strain evidence="3">Cfa_2016G</strain>
        <tissue evidence="3">Leaf</tissue>
    </source>
</reference>
<evidence type="ECO:0000259" key="2">
    <source>
        <dbReference type="Pfam" id="PF26147"/>
    </source>
</evidence>
<name>A0A5N6KY26_9ROSI</name>
<evidence type="ECO:0000256" key="1">
    <source>
        <dbReference type="SAM" id="MobiDB-lite"/>
    </source>
</evidence>
<evidence type="ECO:0000313" key="3">
    <source>
        <dbReference type="EMBL" id="KAB8360719.1"/>
    </source>
</evidence>
<feature type="compositionally biased region" description="Polar residues" evidence="1">
    <location>
        <begin position="303"/>
        <end position="315"/>
    </location>
</feature>
<feature type="domain" description="YMC020W-like alpha/beta hydrolase" evidence="2">
    <location>
        <begin position="436"/>
        <end position="798"/>
    </location>
</feature>
<feature type="compositionally biased region" description="Basic and acidic residues" evidence="1">
    <location>
        <begin position="369"/>
        <end position="381"/>
    </location>
</feature>
<dbReference type="EMBL" id="VIBQ01000017">
    <property type="protein sequence ID" value="KAB8360719.1"/>
    <property type="molecule type" value="Genomic_DNA"/>
</dbReference>
<protein>
    <recommendedName>
        <fullName evidence="2">YMC020W-like alpha/beta hydrolase domain-containing protein</fullName>
    </recommendedName>
</protein>
<dbReference type="OrthoDB" id="5598028at2759"/>
<feature type="compositionally biased region" description="Polar residues" evidence="1">
    <location>
        <begin position="357"/>
        <end position="367"/>
    </location>
</feature>
<comment type="caution">
    <text evidence="3">The sequence shown here is derived from an EMBL/GenBank/DDBJ whole genome shotgun (WGS) entry which is preliminary data.</text>
</comment>
<feature type="compositionally biased region" description="Low complexity" evidence="1">
    <location>
        <begin position="74"/>
        <end position="86"/>
    </location>
</feature>
<feature type="compositionally biased region" description="Polar residues" evidence="1">
    <location>
        <begin position="210"/>
        <end position="228"/>
    </location>
</feature>
<evidence type="ECO:0000313" key="4">
    <source>
        <dbReference type="Proteomes" id="UP000327013"/>
    </source>
</evidence>
<dbReference type="AlphaFoldDB" id="A0A5N6KY26"/>
<dbReference type="InterPro" id="IPR058933">
    <property type="entry name" value="YMC020W-like_ab_hydrolase"/>
</dbReference>
<organism evidence="3 4">
    <name type="scientific">Carpinus fangiana</name>
    <dbReference type="NCBI Taxonomy" id="176857"/>
    <lineage>
        <taxon>Eukaryota</taxon>
        <taxon>Viridiplantae</taxon>
        <taxon>Streptophyta</taxon>
        <taxon>Embryophyta</taxon>
        <taxon>Tracheophyta</taxon>
        <taxon>Spermatophyta</taxon>
        <taxon>Magnoliopsida</taxon>
        <taxon>eudicotyledons</taxon>
        <taxon>Gunneridae</taxon>
        <taxon>Pentapetalae</taxon>
        <taxon>rosids</taxon>
        <taxon>fabids</taxon>
        <taxon>Fagales</taxon>
        <taxon>Betulaceae</taxon>
        <taxon>Carpinus</taxon>
    </lineage>
</organism>
<dbReference type="InterPro" id="IPR058934">
    <property type="entry name" value="YMC020W-like"/>
</dbReference>
<proteinExistence type="predicted"/>